<evidence type="ECO:0000256" key="3">
    <source>
        <dbReference type="ARBA" id="ARBA00012286"/>
    </source>
</evidence>
<comment type="catalytic activity">
    <reaction evidence="9">
        <text>L-citrulline + L-aspartate + ATP = 2-(N(omega)-L-arginino)succinate + AMP + diphosphate + H(+)</text>
        <dbReference type="Rhea" id="RHEA:10932"/>
        <dbReference type="ChEBI" id="CHEBI:15378"/>
        <dbReference type="ChEBI" id="CHEBI:29991"/>
        <dbReference type="ChEBI" id="CHEBI:30616"/>
        <dbReference type="ChEBI" id="CHEBI:33019"/>
        <dbReference type="ChEBI" id="CHEBI:57472"/>
        <dbReference type="ChEBI" id="CHEBI:57743"/>
        <dbReference type="ChEBI" id="CHEBI:456215"/>
        <dbReference type="EC" id="6.3.4.5"/>
    </reaction>
</comment>
<feature type="binding site" evidence="9">
    <location>
        <position position="185"/>
    </location>
    <ligand>
        <name>L-citrulline</name>
        <dbReference type="ChEBI" id="CHEBI:57743"/>
    </ligand>
</feature>
<gene>
    <name evidence="9" type="primary">argG</name>
    <name evidence="12" type="ORF">EJN90_02475</name>
</gene>
<dbReference type="PROSITE" id="PS00565">
    <property type="entry name" value="ARGININOSUCCIN_SYN_2"/>
    <property type="match status" value="1"/>
</dbReference>
<dbReference type="GO" id="GO:0005524">
    <property type="term" value="F:ATP binding"/>
    <property type="evidence" value="ECO:0007669"/>
    <property type="project" value="UniProtKB-UniRule"/>
</dbReference>
<evidence type="ECO:0000256" key="5">
    <source>
        <dbReference type="ARBA" id="ARBA00022598"/>
    </source>
</evidence>
<evidence type="ECO:0000256" key="7">
    <source>
        <dbReference type="ARBA" id="ARBA00022741"/>
    </source>
</evidence>
<evidence type="ECO:0000313" key="13">
    <source>
        <dbReference type="Proteomes" id="UP000273326"/>
    </source>
</evidence>
<feature type="binding site" evidence="9">
    <location>
        <position position="119"/>
    </location>
    <ligand>
        <name>L-aspartate</name>
        <dbReference type="ChEBI" id="CHEBI:29991"/>
    </ligand>
</feature>
<feature type="binding site" evidence="9">
    <location>
        <position position="123"/>
    </location>
    <ligand>
        <name>L-citrulline</name>
        <dbReference type="ChEBI" id="CHEBI:57743"/>
    </ligand>
</feature>
<comment type="similarity">
    <text evidence="9">Belongs to the argininosuccinate synthase family. Type 1 subfamily.</text>
</comment>
<keyword evidence="7 9" id="KW-0547">Nucleotide-binding</keyword>
<dbReference type="InterPro" id="IPR001518">
    <property type="entry name" value="Arginosuc_synth"/>
</dbReference>
<dbReference type="Pfam" id="PF00764">
    <property type="entry name" value="Arginosuc_synth"/>
    <property type="match status" value="1"/>
</dbReference>
<dbReference type="PANTHER" id="PTHR11587">
    <property type="entry name" value="ARGININOSUCCINATE SYNTHASE"/>
    <property type="match status" value="1"/>
</dbReference>
<proteinExistence type="inferred from homology"/>
<keyword evidence="6 9" id="KW-0028">Amino-acid biosynthesis</keyword>
<dbReference type="GO" id="GO:0004055">
    <property type="term" value="F:argininosuccinate synthase activity"/>
    <property type="evidence" value="ECO:0007669"/>
    <property type="project" value="UniProtKB-UniRule"/>
</dbReference>
<feature type="binding site" evidence="9">
    <location>
        <position position="262"/>
    </location>
    <ligand>
        <name>L-citrulline</name>
        <dbReference type="ChEBI" id="CHEBI:57743"/>
    </ligand>
</feature>
<dbReference type="Gene3D" id="3.40.50.620">
    <property type="entry name" value="HUPs"/>
    <property type="match status" value="1"/>
</dbReference>
<dbReference type="NCBIfam" id="NF001770">
    <property type="entry name" value="PRK00509.1"/>
    <property type="match status" value="1"/>
</dbReference>
<dbReference type="GO" id="GO:0000050">
    <property type="term" value="P:urea cycle"/>
    <property type="evidence" value="ECO:0007669"/>
    <property type="project" value="TreeGrafter"/>
</dbReference>
<dbReference type="Pfam" id="PF20979">
    <property type="entry name" value="Arginosuc_syn_C"/>
    <property type="match status" value="1"/>
</dbReference>
<dbReference type="OrthoDB" id="9801641at2"/>
<comment type="subunit">
    <text evidence="2 9">Homotetramer.</text>
</comment>
<dbReference type="UniPathway" id="UPA00068">
    <property type="reaction ID" value="UER00113"/>
</dbReference>
<evidence type="ECO:0000256" key="6">
    <source>
        <dbReference type="ARBA" id="ARBA00022605"/>
    </source>
</evidence>
<evidence type="ECO:0000313" key="12">
    <source>
        <dbReference type="EMBL" id="AZP03625.1"/>
    </source>
</evidence>
<dbReference type="InterPro" id="IPR023434">
    <property type="entry name" value="Arginosuc_synth_type_1_subfam"/>
</dbReference>
<dbReference type="InterPro" id="IPR048268">
    <property type="entry name" value="Arginosuc_syn_C"/>
</dbReference>
<feature type="binding site" evidence="9">
    <location>
        <begin position="9"/>
        <end position="17"/>
    </location>
    <ligand>
        <name>ATP</name>
        <dbReference type="ChEBI" id="CHEBI:30616"/>
    </ligand>
</feature>
<dbReference type="HAMAP" id="MF_00005">
    <property type="entry name" value="Arg_succ_synth_type1"/>
    <property type="match status" value="1"/>
</dbReference>
<dbReference type="Proteomes" id="UP000273326">
    <property type="component" value="Chromosome"/>
</dbReference>
<dbReference type="PROSITE" id="PS00564">
    <property type="entry name" value="ARGININOSUCCIN_SYN_1"/>
    <property type="match status" value="1"/>
</dbReference>
<keyword evidence="8 9" id="KW-0067">ATP-binding</keyword>
<dbReference type="NCBIfam" id="TIGR00032">
    <property type="entry name" value="argG"/>
    <property type="match status" value="1"/>
</dbReference>
<feature type="domain" description="Arginosuccinate synthase-like N-terminal" evidence="10">
    <location>
        <begin position="5"/>
        <end position="166"/>
    </location>
</feature>
<feature type="binding site" evidence="9">
    <location>
        <position position="87"/>
    </location>
    <ligand>
        <name>L-citrulline</name>
        <dbReference type="ChEBI" id="CHEBI:57743"/>
    </ligand>
</feature>
<dbReference type="SUPFAM" id="SSF69864">
    <property type="entry name" value="Argininosuccinate synthetase, C-terminal domain"/>
    <property type="match status" value="1"/>
</dbReference>
<comment type="subcellular location">
    <subcellularLocation>
        <location evidence="9">Cytoplasm</location>
    </subcellularLocation>
</comment>
<feature type="domain" description="Arginosuccinate synthase C-terminal" evidence="11">
    <location>
        <begin position="175"/>
        <end position="393"/>
    </location>
</feature>
<protein>
    <recommendedName>
        <fullName evidence="3 9">Argininosuccinate synthase</fullName>
        <ecNumber evidence="3 9">6.3.4.5</ecNumber>
    </recommendedName>
    <alternativeName>
        <fullName evidence="9">Citrulline--aspartate ligase</fullName>
    </alternativeName>
</protein>
<feature type="binding site" evidence="9">
    <location>
        <position position="127"/>
    </location>
    <ligand>
        <name>L-citrulline</name>
        <dbReference type="ChEBI" id="CHEBI:57743"/>
    </ligand>
</feature>
<reference evidence="13" key="1">
    <citation type="submission" date="2018-12" db="EMBL/GenBank/DDBJ databases">
        <title>Complete genome sequencing of Jeotgalibaca sp. H21T32.</title>
        <authorList>
            <person name="Bae J.-W."/>
            <person name="Lee S.-Y."/>
        </authorList>
    </citation>
    <scope>NUCLEOTIDE SEQUENCE [LARGE SCALE GENOMIC DNA]</scope>
    <source>
        <strain evidence="13">H21T32</strain>
    </source>
</reference>
<keyword evidence="9" id="KW-0963">Cytoplasm</keyword>
<evidence type="ECO:0000259" key="10">
    <source>
        <dbReference type="Pfam" id="PF00764"/>
    </source>
</evidence>
<dbReference type="GO" id="GO:0005737">
    <property type="term" value="C:cytoplasm"/>
    <property type="evidence" value="ECO:0007669"/>
    <property type="project" value="UniProtKB-SubCell"/>
</dbReference>
<keyword evidence="13" id="KW-1185">Reference proteome</keyword>
<dbReference type="Gene3D" id="3.90.1260.10">
    <property type="entry name" value="Argininosuccinate synthetase, chain A, domain 2"/>
    <property type="match status" value="1"/>
</dbReference>
<evidence type="ECO:0000256" key="2">
    <source>
        <dbReference type="ARBA" id="ARBA00011881"/>
    </source>
</evidence>
<dbReference type="KEGG" id="jeh:EJN90_02475"/>
<dbReference type="GO" id="GO:0000053">
    <property type="term" value="P:argininosuccinate metabolic process"/>
    <property type="evidence" value="ECO:0007669"/>
    <property type="project" value="TreeGrafter"/>
</dbReference>
<dbReference type="Gene3D" id="1.20.5.470">
    <property type="entry name" value="Single helix bin"/>
    <property type="match status" value="1"/>
</dbReference>
<evidence type="ECO:0000256" key="9">
    <source>
        <dbReference type="HAMAP-Rule" id="MF_00005"/>
    </source>
</evidence>
<evidence type="ECO:0000256" key="8">
    <source>
        <dbReference type="ARBA" id="ARBA00022840"/>
    </source>
</evidence>
<evidence type="ECO:0000256" key="4">
    <source>
        <dbReference type="ARBA" id="ARBA00022571"/>
    </source>
</evidence>
<dbReference type="GO" id="GO:0006526">
    <property type="term" value="P:L-arginine biosynthetic process"/>
    <property type="evidence" value="ECO:0007669"/>
    <property type="project" value="UniProtKB-UniRule"/>
</dbReference>
<dbReference type="EMBL" id="CP034465">
    <property type="protein sequence ID" value="AZP03625.1"/>
    <property type="molecule type" value="Genomic_DNA"/>
</dbReference>
<dbReference type="InterPro" id="IPR024074">
    <property type="entry name" value="AS_cat/multimer_dom_body"/>
</dbReference>
<feature type="binding site" evidence="9">
    <location>
        <position position="124"/>
    </location>
    <ligand>
        <name>L-aspartate</name>
        <dbReference type="ChEBI" id="CHEBI:29991"/>
    </ligand>
</feature>
<dbReference type="EC" id="6.3.4.5" evidence="3 9"/>
<dbReference type="RefSeq" id="WP_126108716.1">
    <property type="nucleotide sequence ID" value="NZ_CP034465.1"/>
</dbReference>
<evidence type="ECO:0000256" key="1">
    <source>
        <dbReference type="ARBA" id="ARBA00004967"/>
    </source>
</evidence>
<keyword evidence="4 9" id="KW-0055">Arginine biosynthesis</keyword>
<sequence length="400" mass="44062">MSKEKIVLAYSGGLDTSITIPWLKENYDSEIIAVCVDVGQKEDWDAVEKKAIASGASKFYCPHVADEFAADFIYPAISANAKYQGTYLLGTALARPLIAKKLVEIAHQENATAICHGCTGKGNDQVRFEMGIAAFDSEMNVIAPWREWNIKSREDAIDYANKKGIPITSTKEKIYSEDENLMHISHEGGDIESPANAVNYADILHITNALENTPDEAEVVTITFNKGRATAVNGEALKPSEVVSTLNTIAGKHGIGVLDWIEDRTIGMKSRGIYETPGGTVLLEAHERLESLTLTKETIKLKKYIGLELAELVYNGQWYSQANLAIQALINQTQEYVNGEVQVKLYKGNILPHSITSPNELFDADVSGFGEDDLFDHHDAKGFINIITLPTKIQKRKGMI</sequence>
<dbReference type="AlphaFoldDB" id="A0A3S9H8F2"/>
<feature type="binding site" evidence="9">
    <location>
        <position position="117"/>
    </location>
    <ligand>
        <name>ATP</name>
        <dbReference type="ChEBI" id="CHEBI:30616"/>
    </ligand>
</feature>
<comment type="caution">
    <text evidence="9">Lacks conserved residue(s) required for the propagation of feature annotation.</text>
</comment>
<feature type="binding site" evidence="9">
    <location>
        <position position="176"/>
    </location>
    <ligand>
        <name>L-citrulline</name>
        <dbReference type="ChEBI" id="CHEBI:57743"/>
    </ligand>
</feature>
<comment type="pathway">
    <text evidence="1 9">Amino-acid biosynthesis; L-arginine biosynthesis; L-arginine from L-ornithine and carbamoyl phosphate: step 2/3.</text>
</comment>
<dbReference type="InterPro" id="IPR014729">
    <property type="entry name" value="Rossmann-like_a/b/a_fold"/>
</dbReference>
<feature type="binding site" evidence="9">
    <location>
        <position position="123"/>
    </location>
    <ligand>
        <name>L-aspartate</name>
        <dbReference type="ChEBI" id="CHEBI:29991"/>
    </ligand>
</feature>
<dbReference type="FunFam" id="3.90.1260.10:FF:000007">
    <property type="entry name" value="Argininosuccinate synthase"/>
    <property type="match status" value="1"/>
</dbReference>
<feature type="binding site" evidence="9">
    <location>
        <position position="274"/>
    </location>
    <ligand>
        <name>L-citrulline</name>
        <dbReference type="ChEBI" id="CHEBI:57743"/>
    </ligand>
</feature>
<dbReference type="SUPFAM" id="SSF52402">
    <property type="entry name" value="Adenine nucleotide alpha hydrolases-like"/>
    <property type="match status" value="1"/>
</dbReference>
<organism evidence="12 13">
    <name type="scientific">Jeotgalibaca ciconiae</name>
    <dbReference type="NCBI Taxonomy" id="2496265"/>
    <lineage>
        <taxon>Bacteria</taxon>
        <taxon>Bacillati</taxon>
        <taxon>Bacillota</taxon>
        <taxon>Bacilli</taxon>
        <taxon>Lactobacillales</taxon>
        <taxon>Carnobacteriaceae</taxon>
        <taxon>Jeotgalibaca</taxon>
    </lineage>
</organism>
<dbReference type="PANTHER" id="PTHR11587:SF2">
    <property type="entry name" value="ARGININOSUCCINATE SYNTHASE"/>
    <property type="match status" value="1"/>
</dbReference>
<keyword evidence="5 9" id="KW-0436">Ligase</keyword>
<evidence type="ECO:0000259" key="11">
    <source>
        <dbReference type="Pfam" id="PF20979"/>
    </source>
</evidence>
<dbReference type="InterPro" id="IPR018223">
    <property type="entry name" value="Arginosuc_synth_CS"/>
</dbReference>
<dbReference type="FunFam" id="3.40.50.620:FF:000019">
    <property type="entry name" value="Argininosuccinate synthase"/>
    <property type="match status" value="1"/>
</dbReference>
<dbReference type="InterPro" id="IPR048267">
    <property type="entry name" value="Arginosuc_syn_N"/>
</dbReference>
<name>A0A3S9H8F2_9LACT</name>
<accession>A0A3S9H8F2</accession>
<dbReference type="CDD" id="cd01999">
    <property type="entry name" value="ASS"/>
    <property type="match status" value="1"/>
</dbReference>